<dbReference type="RefSeq" id="XP_041189353.1">
    <property type="nucleotide sequence ID" value="XM_041331487.1"/>
</dbReference>
<reference evidence="1" key="1">
    <citation type="journal article" date="2020" name="New Phytol.">
        <title>Comparative genomics reveals dynamic genome evolution in host specialist ectomycorrhizal fungi.</title>
        <authorList>
            <person name="Lofgren L.A."/>
            <person name="Nguyen N.H."/>
            <person name="Vilgalys R."/>
            <person name="Ruytinx J."/>
            <person name="Liao H.L."/>
            <person name="Branco S."/>
            <person name="Kuo A."/>
            <person name="LaButti K."/>
            <person name="Lipzen A."/>
            <person name="Andreopoulos W."/>
            <person name="Pangilinan J."/>
            <person name="Riley R."/>
            <person name="Hundley H."/>
            <person name="Na H."/>
            <person name="Barry K."/>
            <person name="Grigoriev I.V."/>
            <person name="Stajich J.E."/>
            <person name="Kennedy P.G."/>
        </authorList>
    </citation>
    <scope>NUCLEOTIDE SEQUENCE</scope>
    <source>
        <strain evidence="1">MN1</strain>
    </source>
</reference>
<organism evidence="1 2">
    <name type="scientific">Suillus subaureus</name>
    <dbReference type="NCBI Taxonomy" id="48587"/>
    <lineage>
        <taxon>Eukaryota</taxon>
        <taxon>Fungi</taxon>
        <taxon>Dikarya</taxon>
        <taxon>Basidiomycota</taxon>
        <taxon>Agaricomycotina</taxon>
        <taxon>Agaricomycetes</taxon>
        <taxon>Agaricomycetidae</taxon>
        <taxon>Boletales</taxon>
        <taxon>Suillineae</taxon>
        <taxon>Suillaceae</taxon>
        <taxon>Suillus</taxon>
    </lineage>
</organism>
<evidence type="ECO:0000313" key="2">
    <source>
        <dbReference type="Proteomes" id="UP000807769"/>
    </source>
</evidence>
<protein>
    <submittedName>
        <fullName evidence="1">Uncharacterized protein</fullName>
    </submittedName>
</protein>
<dbReference type="InterPro" id="IPR041078">
    <property type="entry name" value="Plavaka"/>
</dbReference>
<dbReference type="EMBL" id="JABBWG010000033">
    <property type="protein sequence ID" value="KAG1809639.1"/>
    <property type="molecule type" value="Genomic_DNA"/>
</dbReference>
<proteinExistence type="predicted"/>
<evidence type="ECO:0000313" key="1">
    <source>
        <dbReference type="EMBL" id="KAG1809639.1"/>
    </source>
</evidence>
<dbReference type="Proteomes" id="UP000807769">
    <property type="component" value="Unassembled WGS sequence"/>
</dbReference>
<gene>
    <name evidence="1" type="ORF">BJ212DRAFT_1279338</name>
</gene>
<name>A0A9P7E353_9AGAM</name>
<dbReference type="OrthoDB" id="2688393at2759"/>
<dbReference type="AlphaFoldDB" id="A0A9P7E353"/>
<feature type="non-terminal residue" evidence="1">
    <location>
        <position position="191"/>
    </location>
</feature>
<sequence length="191" mass="21574">QLLAWMASIPTRPKWCSTTLKITGYPTVQPIQLIWHNGLDVVADLFANPIFTNHMTYDLHVVVDGDEHEYSEYFTAQQAFEIQDQLPKGATIIPIIIASDKMPMMQHTGGLKMHPIFVSIANIQSNVQMRATSHAWQCVSFMPIPKFTDVHADYQTILSQWLFHKCMDIIFTDAKVAAMAGKFMPDPSGHV</sequence>
<accession>A0A9P7E353</accession>
<dbReference type="Pfam" id="PF18759">
    <property type="entry name" value="Plavaka"/>
    <property type="match status" value="1"/>
</dbReference>
<keyword evidence="2" id="KW-1185">Reference proteome</keyword>
<dbReference type="GeneID" id="64625504"/>
<comment type="caution">
    <text evidence="1">The sequence shown here is derived from an EMBL/GenBank/DDBJ whole genome shotgun (WGS) entry which is preliminary data.</text>
</comment>